<feature type="compositionally biased region" description="Polar residues" evidence="2">
    <location>
        <begin position="380"/>
        <end position="395"/>
    </location>
</feature>
<evidence type="ECO:0000313" key="4">
    <source>
        <dbReference type="EMBL" id="PBK72413.1"/>
    </source>
</evidence>
<reference evidence="5" key="1">
    <citation type="journal article" date="2017" name="Nat. Ecol. Evol.">
        <title>Genome expansion and lineage-specific genetic innovations in the forest pathogenic fungi Armillaria.</title>
        <authorList>
            <person name="Sipos G."/>
            <person name="Prasanna A.N."/>
            <person name="Walter M.C."/>
            <person name="O'Connor E."/>
            <person name="Balint B."/>
            <person name="Krizsan K."/>
            <person name="Kiss B."/>
            <person name="Hess J."/>
            <person name="Varga T."/>
            <person name="Slot J."/>
            <person name="Riley R."/>
            <person name="Boka B."/>
            <person name="Rigling D."/>
            <person name="Barry K."/>
            <person name="Lee J."/>
            <person name="Mihaltcheva S."/>
            <person name="LaButti K."/>
            <person name="Lipzen A."/>
            <person name="Waldron R."/>
            <person name="Moloney N.M."/>
            <person name="Sperisen C."/>
            <person name="Kredics L."/>
            <person name="Vagvoelgyi C."/>
            <person name="Patrignani A."/>
            <person name="Fitzpatrick D."/>
            <person name="Nagy I."/>
            <person name="Doyle S."/>
            <person name="Anderson J.B."/>
            <person name="Grigoriev I.V."/>
            <person name="Gueldener U."/>
            <person name="Muensterkoetter M."/>
            <person name="Nagy L.G."/>
        </authorList>
    </citation>
    <scope>NUCLEOTIDE SEQUENCE [LARGE SCALE GENOMIC DNA]</scope>
    <source>
        <strain evidence="5">28-4</strain>
    </source>
</reference>
<dbReference type="InterPro" id="IPR043987">
    <property type="entry name" value="CCZ1/INTU/HSP4_longin_1"/>
</dbReference>
<feature type="compositionally biased region" description="Low complexity" evidence="2">
    <location>
        <begin position="403"/>
        <end position="423"/>
    </location>
</feature>
<dbReference type="Pfam" id="PF19031">
    <property type="entry name" value="Intu_longin_1"/>
    <property type="match status" value="1"/>
</dbReference>
<evidence type="ECO:0000259" key="3">
    <source>
        <dbReference type="Pfam" id="PF19031"/>
    </source>
</evidence>
<protein>
    <recommendedName>
        <fullName evidence="3">CCZ1/INTU/HSP4 first Longin domain-containing protein</fullName>
    </recommendedName>
</protein>
<dbReference type="Proteomes" id="UP000218334">
    <property type="component" value="Unassembled WGS sequence"/>
</dbReference>
<dbReference type="GO" id="GO:0016192">
    <property type="term" value="P:vesicle-mediated transport"/>
    <property type="evidence" value="ECO:0007669"/>
    <property type="project" value="InterPro"/>
</dbReference>
<accession>A0A2H3C8F2</accession>
<evidence type="ECO:0000256" key="2">
    <source>
        <dbReference type="SAM" id="MobiDB-lite"/>
    </source>
</evidence>
<proteinExistence type="inferred from homology"/>
<name>A0A2H3C8F2_9AGAR</name>
<dbReference type="AlphaFoldDB" id="A0A2H3C8F2"/>
<feature type="compositionally biased region" description="Pro residues" evidence="2">
    <location>
        <begin position="281"/>
        <end position="294"/>
    </location>
</feature>
<dbReference type="EMBL" id="KZ293422">
    <property type="protein sequence ID" value="PBK72413.1"/>
    <property type="molecule type" value="Genomic_DNA"/>
</dbReference>
<feature type="domain" description="CCZ1/INTU/HSP4 first Longin" evidence="3">
    <location>
        <begin position="27"/>
        <end position="107"/>
    </location>
</feature>
<dbReference type="PANTHER" id="PTHR13056">
    <property type="entry name" value="VACUOLAR FUSION PROTEIN CCZ1 HOMOLOG-RELATED"/>
    <property type="match status" value="1"/>
</dbReference>
<comment type="similarity">
    <text evidence="1">Belongs to the CCZ1 family.</text>
</comment>
<keyword evidence="5" id="KW-1185">Reference proteome</keyword>
<feature type="compositionally biased region" description="Low complexity" evidence="2">
    <location>
        <begin position="457"/>
        <end position="472"/>
    </location>
</feature>
<dbReference type="PANTHER" id="PTHR13056:SF0">
    <property type="entry name" value="VACUOLAR FUSION PROTEIN CCZ1 HOMOLOG-RELATED"/>
    <property type="match status" value="1"/>
</dbReference>
<gene>
    <name evidence="4" type="ORF">ARMSODRAFT_1016379</name>
</gene>
<dbReference type="InterPro" id="IPR013176">
    <property type="entry name" value="Ccz1"/>
</dbReference>
<feature type="region of interest" description="Disordered" evidence="2">
    <location>
        <begin position="281"/>
        <end position="316"/>
    </location>
</feature>
<dbReference type="GO" id="GO:0035658">
    <property type="term" value="C:Mon1-Ccz1 complex"/>
    <property type="evidence" value="ECO:0007669"/>
    <property type="project" value="InterPro"/>
</dbReference>
<dbReference type="STRING" id="1076256.A0A2H3C8F2"/>
<feature type="region of interest" description="Disordered" evidence="2">
    <location>
        <begin position="379"/>
        <end position="480"/>
    </location>
</feature>
<organism evidence="4 5">
    <name type="scientific">Armillaria solidipes</name>
    <dbReference type="NCBI Taxonomy" id="1076256"/>
    <lineage>
        <taxon>Eukaryota</taxon>
        <taxon>Fungi</taxon>
        <taxon>Dikarya</taxon>
        <taxon>Basidiomycota</taxon>
        <taxon>Agaricomycotina</taxon>
        <taxon>Agaricomycetes</taxon>
        <taxon>Agaricomycetidae</taxon>
        <taxon>Agaricales</taxon>
        <taxon>Marasmiineae</taxon>
        <taxon>Physalacriaceae</taxon>
        <taxon>Armillaria</taxon>
    </lineage>
</organism>
<evidence type="ECO:0000313" key="5">
    <source>
        <dbReference type="Proteomes" id="UP000218334"/>
    </source>
</evidence>
<feature type="compositionally biased region" description="Basic and acidic residues" evidence="2">
    <location>
        <begin position="424"/>
        <end position="437"/>
    </location>
</feature>
<sequence>MDSRSPPNLLYLTIYNPTLRPADTAPTDDEDAEEQAHILFYTSKERAVSRDRMLRQVGLAKALVNFSDMFNPDDPCNNIHSQGRRMVMVSPEPDFWVTACVELAKTIRTPTVGRSKGKQKAKAGPIGKDVALVCDYHDSSVDDISLRADIRRGYEQFKACGRLDMVAGQHSLYWEQLTHGSFTSILSALGQQVLELQLERFFTPWAWSWDLECDRGFGDHFGIPLHPQYRTLVPLLDEFASQIPVTASSIIVTPSHVIPSTSFVKARYPSSFPARLMCLIPPPPPPSPQLPPGSPVKKRPPDPEAGTQPSSFLGMPTVNLNMNMKWGWPGYLTFKGSAKRPEIPTAEVRPPAPKDGGEIENVEIDKSALDDAIHSDVISVHSTQPTNGDASVNSSHGDESADSETSAGTSGSSSPESPTASLSADEKAASHDSHDDPVESSTSSHDDDDSLSSKEGSISSRSLEPPSELSSITVYLSDPPDGLNTRRSKVVYMTQHPVLVAVAGLEGVDNDLSLTAKIHELCMEVKKVLDDDALTSSSTETLPSATKILQPKDQHLISRANFTMSNDKFAAKSEQFYIAQHLLESDPDVQEVFSRGVNPQHWRIAQRALNRDTDGDVYLEVSRKETSLSDVDNVLAGVVRRYSSVDVFPP</sequence>
<evidence type="ECO:0000256" key="1">
    <source>
        <dbReference type="ARBA" id="ARBA00005352"/>
    </source>
</evidence>